<dbReference type="Gene3D" id="3.40.50.720">
    <property type="entry name" value="NAD(P)-binding Rossmann-like Domain"/>
    <property type="match status" value="1"/>
</dbReference>
<evidence type="ECO:0000313" key="3">
    <source>
        <dbReference type="Proteomes" id="UP000199045"/>
    </source>
</evidence>
<dbReference type="AlphaFoldDB" id="A0A1G7GWD3"/>
<gene>
    <name evidence="2" type="ORF">SAMN04488121_101189</name>
</gene>
<evidence type="ECO:0000259" key="1">
    <source>
        <dbReference type="Pfam" id="PF00899"/>
    </source>
</evidence>
<dbReference type="OrthoDB" id="9804286at2"/>
<keyword evidence="2" id="KW-0808">Transferase</keyword>
<proteinExistence type="predicted"/>
<dbReference type="InterPro" id="IPR000594">
    <property type="entry name" value="ThiF_NAD_FAD-bd"/>
</dbReference>
<dbReference type="Proteomes" id="UP000199045">
    <property type="component" value="Unassembled WGS sequence"/>
</dbReference>
<dbReference type="RefSeq" id="WP_089828363.1">
    <property type="nucleotide sequence ID" value="NZ_FNBN01000001.1"/>
</dbReference>
<feature type="domain" description="THIF-type NAD/FAD binding fold" evidence="1">
    <location>
        <begin position="15"/>
        <end position="239"/>
    </location>
</feature>
<organism evidence="2 3">
    <name type="scientific">Chitinophaga filiformis</name>
    <name type="common">Myxococcus filiformis</name>
    <name type="synonym">Flexibacter filiformis</name>
    <dbReference type="NCBI Taxonomy" id="104663"/>
    <lineage>
        <taxon>Bacteria</taxon>
        <taxon>Pseudomonadati</taxon>
        <taxon>Bacteroidota</taxon>
        <taxon>Chitinophagia</taxon>
        <taxon>Chitinophagales</taxon>
        <taxon>Chitinophagaceae</taxon>
        <taxon>Chitinophaga</taxon>
    </lineage>
</organism>
<dbReference type="GO" id="GO:0008641">
    <property type="term" value="F:ubiquitin-like modifier activating enzyme activity"/>
    <property type="evidence" value="ECO:0007669"/>
    <property type="project" value="InterPro"/>
</dbReference>
<sequence length="270" mass="29422">MALLEKELAHFKHPIAVPGMGVAVQEKLKETRILVVGAGGLGSSVIQYLSASGVGVIGIADYGVINDEDMHRQPLYQMQDIRKHKAKMAASRLWASNPFTKHYPLLLQVKPDNIKQLLQGMDLVIDCSQHVATHLVINDACISEGKPFVIGEVHNWVSWWAGFNIAPVSGDAAASYRCALELIDDHRNFDAGAIGVTHGATGMMMVNEVLKFIAGVPDGLANKFYSMNFLHNTYEVSTLAPNATILADTRAKGVLTAEDYDLEIVPDIED</sequence>
<dbReference type="InterPro" id="IPR035985">
    <property type="entry name" value="Ubiquitin-activating_enz"/>
</dbReference>
<dbReference type="PANTHER" id="PTHR10953">
    <property type="entry name" value="UBIQUITIN-ACTIVATING ENZYME E1"/>
    <property type="match status" value="1"/>
</dbReference>
<dbReference type="PANTHER" id="PTHR10953:SF102">
    <property type="entry name" value="ADENYLYLTRANSFERASE AND SULFURTRANSFERASE MOCS3"/>
    <property type="match status" value="1"/>
</dbReference>
<evidence type="ECO:0000313" key="2">
    <source>
        <dbReference type="EMBL" id="SDE92457.1"/>
    </source>
</evidence>
<reference evidence="2 3" key="1">
    <citation type="submission" date="2016-10" db="EMBL/GenBank/DDBJ databases">
        <authorList>
            <person name="de Groot N.N."/>
        </authorList>
    </citation>
    <scope>NUCLEOTIDE SEQUENCE [LARGE SCALE GENOMIC DNA]</scope>
    <source>
        <strain evidence="2 3">DSM 527</strain>
    </source>
</reference>
<accession>A0A1G7GWD3</accession>
<dbReference type="EMBL" id="FNBN01000001">
    <property type="protein sequence ID" value="SDE92457.1"/>
    <property type="molecule type" value="Genomic_DNA"/>
</dbReference>
<dbReference type="SUPFAM" id="SSF69572">
    <property type="entry name" value="Activating enzymes of the ubiquitin-like proteins"/>
    <property type="match status" value="1"/>
</dbReference>
<dbReference type="GO" id="GO:0005737">
    <property type="term" value="C:cytoplasm"/>
    <property type="evidence" value="ECO:0007669"/>
    <property type="project" value="TreeGrafter"/>
</dbReference>
<keyword evidence="2" id="KW-0548">Nucleotidyltransferase</keyword>
<dbReference type="CDD" id="cd00757">
    <property type="entry name" value="ThiF_MoeB_HesA_family"/>
    <property type="match status" value="1"/>
</dbReference>
<dbReference type="GO" id="GO:0004792">
    <property type="term" value="F:thiosulfate-cyanide sulfurtransferase activity"/>
    <property type="evidence" value="ECO:0007669"/>
    <property type="project" value="TreeGrafter"/>
</dbReference>
<dbReference type="STRING" id="104663.SAMN04488121_101189"/>
<dbReference type="InterPro" id="IPR045886">
    <property type="entry name" value="ThiF/MoeB/HesA"/>
</dbReference>
<name>A0A1G7GWD3_CHIFI</name>
<dbReference type="Pfam" id="PF00899">
    <property type="entry name" value="ThiF"/>
    <property type="match status" value="1"/>
</dbReference>
<dbReference type="GO" id="GO:0016779">
    <property type="term" value="F:nucleotidyltransferase activity"/>
    <property type="evidence" value="ECO:0007669"/>
    <property type="project" value="UniProtKB-KW"/>
</dbReference>
<protein>
    <submittedName>
        <fullName evidence="2">Adenylyltransferase and sulfurtransferase</fullName>
    </submittedName>
</protein>